<dbReference type="InterPro" id="IPR002213">
    <property type="entry name" value="UDP_glucos_trans"/>
</dbReference>
<protein>
    <submittedName>
        <fullName evidence="5">Glycosyltransferase</fullName>
    </submittedName>
</protein>
<evidence type="ECO:0000259" key="4">
    <source>
        <dbReference type="Pfam" id="PF06722"/>
    </source>
</evidence>
<dbReference type="Proteomes" id="UP001499967">
    <property type="component" value="Unassembled WGS sequence"/>
</dbReference>
<proteinExistence type="predicted"/>
<feature type="domain" description="Glycosyltransferase family 28 N-terminal" evidence="3">
    <location>
        <begin position="3"/>
        <end position="119"/>
    </location>
</feature>
<dbReference type="CDD" id="cd03784">
    <property type="entry name" value="GT1_Gtf-like"/>
    <property type="match status" value="1"/>
</dbReference>
<gene>
    <name evidence="5" type="ORF">GCM10009559_50420</name>
</gene>
<comment type="pathway">
    <text evidence="1">Antibiotic biosynthesis; vancomycin biosynthesis.</text>
</comment>
<name>A0ABP3YIS9_9PSEU</name>
<evidence type="ECO:0000313" key="5">
    <source>
        <dbReference type="EMBL" id="GAA0895253.1"/>
    </source>
</evidence>
<sequence>MRVLICAVGSRGDVVPFTGVGTALRRAGHTVTIAAHPSYASMVTGVGLQAHPMPGDLGVLLDLPERSTPAYQAGRVPRLTELLHRAAHATLEAAADADLLLMNGSAPFGYDIAEALGIPSAGLYNQPMTPTSAFPPIVLHSARSWGARGNRLLGELGLRSMIPFHRAGDRLRRELGLPPRSVGATAARQAREGWPILHGYSPAVLPRPDDWRPGLEVVGYWWPEPVAWEPPAELTEFLAAGPPPVLVGFGSMAGGHGARLLPLVVAALRAAGARGILQAGRAGLGADASGFGPDVLAIGDAPHEWLLPRVAAVVHHAGAGTTGATLRAGVPSVPTPVFADQPLWSKRLVELGCASEVIPFRKLGEERLTAALRAVLEPRHREAAQAMARRLADEDGTRAVVELVDRISASGDQGDTAVG</sequence>
<dbReference type="InterPro" id="IPR050426">
    <property type="entry name" value="Glycosyltransferase_28"/>
</dbReference>
<dbReference type="InterPro" id="IPR010610">
    <property type="entry name" value="EryCIII-like_C"/>
</dbReference>
<dbReference type="EMBL" id="BAAAHP010000154">
    <property type="protein sequence ID" value="GAA0895253.1"/>
    <property type="molecule type" value="Genomic_DNA"/>
</dbReference>
<dbReference type="InterPro" id="IPR004276">
    <property type="entry name" value="GlycoTrans_28_N"/>
</dbReference>
<keyword evidence="2" id="KW-0045">Antibiotic biosynthesis</keyword>
<dbReference type="Pfam" id="PF06722">
    <property type="entry name" value="EryCIII-like_C"/>
    <property type="match status" value="1"/>
</dbReference>
<feature type="domain" description="Erythromycin biosynthesis protein CIII-like C-terminal" evidence="4">
    <location>
        <begin position="293"/>
        <end position="394"/>
    </location>
</feature>
<dbReference type="Pfam" id="PF03033">
    <property type="entry name" value="Glyco_transf_28"/>
    <property type="match status" value="1"/>
</dbReference>
<dbReference type="Gene3D" id="3.40.50.2000">
    <property type="entry name" value="Glycogen Phosphorylase B"/>
    <property type="match status" value="2"/>
</dbReference>
<dbReference type="PANTHER" id="PTHR48050:SF13">
    <property type="entry name" value="STEROL 3-BETA-GLUCOSYLTRANSFERASE UGT80A2"/>
    <property type="match status" value="1"/>
</dbReference>
<evidence type="ECO:0000256" key="2">
    <source>
        <dbReference type="ARBA" id="ARBA00023194"/>
    </source>
</evidence>
<reference evidence="6" key="1">
    <citation type="journal article" date="2019" name="Int. J. Syst. Evol. Microbiol.">
        <title>The Global Catalogue of Microorganisms (GCM) 10K type strain sequencing project: providing services to taxonomists for standard genome sequencing and annotation.</title>
        <authorList>
            <consortium name="The Broad Institute Genomics Platform"/>
            <consortium name="The Broad Institute Genome Sequencing Center for Infectious Disease"/>
            <person name="Wu L."/>
            <person name="Ma J."/>
        </authorList>
    </citation>
    <scope>NUCLEOTIDE SEQUENCE [LARGE SCALE GENOMIC DNA]</scope>
    <source>
        <strain evidence="6">JCM 11117</strain>
    </source>
</reference>
<evidence type="ECO:0000259" key="3">
    <source>
        <dbReference type="Pfam" id="PF03033"/>
    </source>
</evidence>
<organism evidence="5 6">
    <name type="scientific">Pseudonocardia zijingensis</name>
    <dbReference type="NCBI Taxonomy" id="153376"/>
    <lineage>
        <taxon>Bacteria</taxon>
        <taxon>Bacillati</taxon>
        <taxon>Actinomycetota</taxon>
        <taxon>Actinomycetes</taxon>
        <taxon>Pseudonocardiales</taxon>
        <taxon>Pseudonocardiaceae</taxon>
        <taxon>Pseudonocardia</taxon>
    </lineage>
</organism>
<evidence type="ECO:0000256" key="1">
    <source>
        <dbReference type="ARBA" id="ARBA00004660"/>
    </source>
</evidence>
<dbReference type="PANTHER" id="PTHR48050">
    <property type="entry name" value="STEROL 3-BETA-GLUCOSYLTRANSFERASE"/>
    <property type="match status" value="1"/>
</dbReference>
<dbReference type="RefSeq" id="WP_343944030.1">
    <property type="nucleotide sequence ID" value="NZ_BAAAHP010000154.1"/>
</dbReference>
<dbReference type="SUPFAM" id="SSF53756">
    <property type="entry name" value="UDP-Glycosyltransferase/glycogen phosphorylase"/>
    <property type="match status" value="1"/>
</dbReference>
<keyword evidence="6" id="KW-1185">Reference proteome</keyword>
<accession>A0ABP3YIS9</accession>
<comment type="caution">
    <text evidence="5">The sequence shown here is derived from an EMBL/GenBank/DDBJ whole genome shotgun (WGS) entry which is preliminary data.</text>
</comment>
<evidence type="ECO:0000313" key="6">
    <source>
        <dbReference type="Proteomes" id="UP001499967"/>
    </source>
</evidence>